<reference evidence="2 3" key="1">
    <citation type="submission" date="2021-06" db="EMBL/GenBank/DDBJ databases">
        <title>Caerostris extrusa draft genome.</title>
        <authorList>
            <person name="Kono N."/>
            <person name="Arakawa K."/>
        </authorList>
    </citation>
    <scope>NUCLEOTIDE SEQUENCE [LARGE SCALE GENOMIC DNA]</scope>
</reference>
<name>A0AAV4XQH0_CAEEX</name>
<accession>A0AAV4XQH0</accession>
<gene>
    <name evidence="2" type="ORF">CEXT_534891</name>
</gene>
<dbReference type="Proteomes" id="UP001054945">
    <property type="component" value="Unassembled WGS sequence"/>
</dbReference>
<dbReference type="EMBL" id="BPLR01018150">
    <property type="protein sequence ID" value="GIY97317.1"/>
    <property type="molecule type" value="Genomic_DNA"/>
</dbReference>
<proteinExistence type="predicted"/>
<organism evidence="2 3">
    <name type="scientific">Caerostris extrusa</name>
    <name type="common">Bark spider</name>
    <name type="synonym">Caerostris bankana</name>
    <dbReference type="NCBI Taxonomy" id="172846"/>
    <lineage>
        <taxon>Eukaryota</taxon>
        <taxon>Metazoa</taxon>
        <taxon>Ecdysozoa</taxon>
        <taxon>Arthropoda</taxon>
        <taxon>Chelicerata</taxon>
        <taxon>Arachnida</taxon>
        <taxon>Araneae</taxon>
        <taxon>Araneomorphae</taxon>
        <taxon>Entelegynae</taxon>
        <taxon>Araneoidea</taxon>
        <taxon>Araneidae</taxon>
        <taxon>Caerostris</taxon>
    </lineage>
</organism>
<feature type="region of interest" description="Disordered" evidence="1">
    <location>
        <begin position="73"/>
        <end position="106"/>
    </location>
</feature>
<keyword evidence="3" id="KW-1185">Reference proteome</keyword>
<dbReference type="AlphaFoldDB" id="A0AAV4XQH0"/>
<evidence type="ECO:0000313" key="2">
    <source>
        <dbReference type="EMBL" id="GIY97317.1"/>
    </source>
</evidence>
<comment type="caution">
    <text evidence="2">The sequence shown here is derived from an EMBL/GenBank/DDBJ whole genome shotgun (WGS) entry which is preliminary data.</text>
</comment>
<evidence type="ECO:0000256" key="1">
    <source>
        <dbReference type="SAM" id="MobiDB-lite"/>
    </source>
</evidence>
<protein>
    <submittedName>
        <fullName evidence="2">Uncharacterized protein</fullName>
    </submittedName>
</protein>
<evidence type="ECO:0000313" key="3">
    <source>
        <dbReference type="Proteomes" id="UP001054945"/>
    </source>
</evidence>
<sequence length="106" mass="12045">MPVCEVVEDCFEKQPRYCSHSSLVKATFPQTEDSHARHAIIDDSNSRLQMRHVYLKCGRTLRLKSELKPVPKHRVVKTVDRPSRTKRKGGAGREGEVPFQLSLDSG</sequence>